<dbReference type="EMBL" id="JAJTJA010000012">
    <property type="protein sequence ID" value="KAH8691120.1"/>
    <property type="molecule type" value="Genomic_DNA"/>
</dbReference>
<evidence type="ECO:0000313" key="2">
    <source>
        <dbReference type="Proteomes" id="UP001201262"/>
    </source>
</evidence>
<protein>
    <submittedName>
        <fullName evidence="1">Uncharacterized protein</fullName>
    </submittedName>
</protein>
<comment type="caution">
    <text evidence="1">The sequence shown here is derived from an EMBL/GenBank/DDBJ whole genome shotgun (WGS) entry which is preliminary data.</text>
</comment>
<keyword evidence="2" id="KW-1185">Reference proteome</keyword>
<sequence>MLNRTEVESQCRMTQVNDVVDKFCDLLKQKENSLSQNDSSYASENSAAVDNNKLAVVHLCSEISMKGQNISKKDFTAALDDLQTLIGYFISSLPEANRKAHWNTLRQIQGLLLASEDLFVHELSSSTSRRKIDGILASFDENDVVKNPAQYESLGSVFLQQHTALGYYTLQVRKRRLVNFDRAPREGSPIDASDFKMSFTPGRITKEPVSRLILRPTQVKLKNGTFSVPPQMSFQIMLPNSDEVFLIARYGKVEDLRKWVARNSRSIRVCDENGSSLLQVLSFMLLLYTPLRGFSDRLPSRSPLST</sequence>
<organism evidence="1 2">
    <name type="scientific">Talaromyces proteolyticus</name>
    <dbReference type="NCBI Taxonomy" id="1131652"/>
    <lineage>
        <taxon>Eukaryota</taxon>
        <taxon>Fungi</taxon>
        <taxon>Dikarya</taxon>
        <taxon>Ascomycota</taxon>
        <taxon>Pezizomycotina</taxon>
        <taxon>Eurotiomycetes</taxon>
        <taxon>Eurotiomycetidae</taxon>
        <taxon>Eurotiales</taxon>
        <taxon>Trichocomaceae</taxon>
        <taxon>Talaromyces</taxon>
        <taxon>Talaromyces sect. Bacilispori</taxon>
    </lineage>
</organism>
<dbReference type="Proteomes" id="UP001201262">
    <property type="component" value="Unassembled WGS sequence"/>
</dbReference>
<evidence type="ECO:0000313" key="1">
    <source>
        <dbReference type="EMBL" id="KAH8691120.1"/>
    </source>
</evidence>
<dbReference type="RefSeq" id="XP_046067212.1">
    <property type="nucleotide sequence ID" value="XM_046222368.1"/>
</dbReference>
<proteinExistence type="predicted"/>
<reference evidence="1" key="1">
    <citation type="submission" date="2021-12" db="EMBL/GenBank/DDBJ databases">
        <title>Convergent genome expansion in fungi linked to evolution of root-endophyte symbiosis.</title>
        <authorList>
            <consortium name="DOE Joint Genome Institute"/>
            <person name="Ke Y.-H."/>
            <person name="Bonito G."/>
            <person name="Liao H.-L."/>
            <person name="Looney B."/>
            <person name="Rojas-Flechas A."/>
            <person name="Nash J."/>
            <person name="Hameed K."/>
            <person name="Schadt C."/>
            <person name="Martin F."/>
            <person name="Crous P.W."/>
            <person name="Miettinen O."/>
            <person name="Magnuson J.K."/>
            <person name="Labbe J."/>
            <person name="Jacobson D."/>
            <person name="Doktycz M.J."/>
            <person name="Veneault-Fourrey C."/>
            <person name="Kuo A."/>
            <person name="Mondo S."/>
            <person name="Calhoun S."/>
            <person name="Riley R."/>
            <person name="Ohm R."/>
            <person name="LaButti K."/>
            <person name="Andreopoulos B."/>
            <person name="Pangilinan J."/>
            <person name="Nolan M."/>
            <person name="Tritt A."/>
            <person name="Clum A."/>
            <person name="Lipzen A."/>
            <person name="Daum C."/>
            <person name="Barry K."/>
            <person name="Grigoriev I.V."/>
            <person name="Vilgalys R."/>
        </authorList>
    </citation>
    <scope>NUCLEOTIDE SEQUENCE</scope>
    <source>
        <strain evidence="1">PMI_201</strain>
    </source>
</reference>
<accession>A0AAD4KGC9</accession>
<dbReference type="GeneID" id="70252655"/>
<name>A0AAD4KGC9_9EURO</name>
<gene>
    <name evidence="1" type="ORF">BGW36DRAFT_47530</name>
</gene>
<dbReference type="AlphaFoldDB" id="A0AAD4KGC9"/>